<evidence type="ECO:0000313" key="1">
    <source>
        <dbReference type="EMBL" id="MFC6591866.1"/>
    </source>
</evidence>
<evidence type="ECO:0000313" key="2">
    <source>
        <dbReference type="Proteomes" id="UP001596297"/>
    </source>
</evidence>
<name>A0ABW1YC23_9DEIO</name>
<keyword evidence="1" id="KW-0238">DNA-binding</keyword>
<accession>A0ABW1YC23</accession>
<gene>
    <name evidence="1" type="ORF">ACFP81_07500</name>
</gene>
<proteinExistence type="predicted"/>
<dbReference type="EMBL" id="JBHSWD010000001">
    <property type="protein sequence ID" value="MFC6591866.1"/>
    <property type="molecule type" value="Genomic_DNA"/>
</dbReference>
<protein>
    <submittedName>
        <fullName evidence="1">Single-stranded DNA-binding protein</fullName>
    </submittedName>
</protein>
<comment type="caution">
    <text evidence="1">The sequence shown here is derived from an EMBL/GenBank/DDBJ whole genome shotgun (WGS) entry which is preliminary data.</text>
</comment>
<dbReference type="Proteomes" id="UP001596297">
    <property type="component" value="Unassembled WGS sequence"/>
</dbReference>
<keyword evidence="2" id="KW-1185">Reference proteome</keyword>
<dbReference type="GO" id="GO:0003677">
    <property type="term" value="F:DNA binding"/>
    <property type="evidence" value="ECO:0007669"/>
    <property type="project" value="UniProtKB-KW"/>
</dbReference>
<organism evidence="1 2">
    <name type="scientific">Deinococcus lacus</name>
    <dbReference type="NCBI Taxonomy" id="392561"/>
    <lineage>
        <taxon>Bacteria</taxon>
        <taxon>Thermotogati</taxon>
        <taxon>Deinococcota</taxon>
        <taxon>Deinococci</taxon>
        <taxon>Deinococcales</taxon>
        <taxon>Deinococcaceae</taxon>
        <taxon>Deinococcus</taxon>
    </lineage>
</organism>
<reference evidence="2" key="1">
    <citation type="journal article" date="2019" name="Int. J. Syst. Evol. Microbiol.">
        <title>The Global Catalogue of Microorganisms (GCM) 10K type strain sequencing project: providing services to taxonomists for standard genome sequencing and annotation.</title>
        <authorList>
            <consortium name="The Broad Institute Genomics Platform"/>
            <consortium name="The Broad Institute Genome Sequencing Center for Infectious Disease"/>
            <person name="Wu L."/>
            <person name="Ma J."/>
        </authorList>
    </citation>
    <scope>NUCLEOTIDE SEQUENCE [LARGE SCALE GENOMIC DNA]</scope>
    <source>
        <strain evidence="2">CGMCC 1.15772</strain>
    </source>
</reference>
<sequence>MADLDRAREALRASMTAWATLEVRGDQASVIPVPQLDALVLRLDAVDPEWSLHWRCDSAEPPVVCARLGLLGRQREGLATGHTLSDARAAALAEAVRLYGVHSVGEARWVEYDPEDGPNTADLEAELELEVTDAAPAISAPPEPPRDPQMDKARRYIDDMLEQLRAAGRGKEAAQAIMRGYGDTLEESRAIYKQLQELLKGPAGS</sequence>
<dbReference type="RefSeq" id="WP_380082876.1">
    <property type="nucleotide sequence ID" value="NZ_JBHSWD010000001.1"/>
</dbReference>